<name>A0A540VAS6_9CHLR</name>
<feature type="domain" description="Metallo-beta-lactamase" evidence="1">
    <location>
        <begin position="17"/>
        <end position="213"/>
    </location>
</feature>
<protein>
    <submittedName>
        <fullName evidence="2">MBL fold metallo-hydrolase</fullName>
    </submittedName>
</protein>
<dbReference type="AlphaFoldDB" id="A0A540VAS6"/>
<sequence>MKQIIPGLWEIDEIGDAVHCYLWEWEEGLTLIDTGFPRDAKTILDALIRHGHPHHRVRRIIVTHADLDHTGGLAQIRRATRAPVACHAVEKELLEYPWRRRPGAFWMRPVLWLAGQLPGYQQRPVTPDELLVDGQTLPEGFTVIHTPGHTPGHISLLHRERRLLIAGDALSNRGGKLRPPNGIYTTDMDNARRSLWKLAKKYGDDFETVVFGHGPPILNHGGKRVKALVSRLFATEV</sequence>
<organism evidence="2 3">
    <name type="scientific">Litorilinea aerophila</name>
    <dbReference type="NCBI Taxonomy" id="1204385"/>
    <lineage>
        <taxon>Bacteria</taxon>
        <taxon>Bacillati</taxon>
        <taxon>Chloroflexota</taxon>
        <taxon>Caldilineae</taxon>
        <taxon>Caldilineales</taxon>
        <taxon>Caldilineaceae</taxon>
        <taxon>Litorilinea</taxon>
    </lineage>
</organism>
<dbReference type="CDD" id="cd07721">
    <property type="entry name" value="yflN-like_MBL-fold"/>
    <property type="match status" value="1"/>
</dbReference>
<reference evidence="2 3" key="1">
    <citation type="submission" date="2019-06" db="EMBL/GenBank/DDBJ databases">
        <title>Genome sequence of Litorilinea aerophila BAA-2444.</title>
        <authorList>
            <person name="Maclea K.S."/>
            <person name="Maurais E.G."/>
            <person name="Iannazzi L.C."/>
        </authorList>
    </citation>
    <scope>NUCLEOTIDE SEQUENCE [LARGE SCALE GENOMIC DNA]</scope>
    <source>
        <strain evidence="2 3">ATCC BAA-2444</strain>
    </source>
</reference>
<dbReference type="EMBL" id="VIGC01000031">
    <property type="protein sequence ID" value="TQE93868.1"/>
    <property type="molecule type" value="Genomic_DNA"/>
</dbReference>
<dbReference type="PANTHER" id="PTHR42951:SF17">
    <property type="entry name" value="METALLO-BETA-LACTAMASE DOMAIN-CONTAINING PROTEIN"/>
    <property type="match status" value="1"/>
</dbReference>
<evidence type="ECO:0000313" key="2">
    <source>
        <dbReference type="EMBL" id="TQE93868.1"/>
    </source>
</evidence>
<dbReference type="GO" id="GO:0016787">
    <property type="term" value="F:hydrolase activity"/>
    <property type="evidence" value="ECO:0007669"/>
    <property type="project" value="UniProtKB-KW"/>
</dbReference>
<evidence type="ECO:0000259" key="1">
    <source>
        <dbReference type="SMART" id="SM00849"/>
    </source>
</evidence>
<dbReference type="OrthoDB" id="9761531at2"/>
<dbReference type="InterPro" id="IPR001279">
    <property type="entry name" value="Metallo-B-lactamas"/>
</dbReference>
<dbReference type="InterPro" id="IPR036866">
    <property type="entry name" value="RibonucZ/Hydroxyglut_hydro"/>
</dbReference>
<keyword evidence="3" id="KW-1185">Reference proteome</keyword>
<accession>A0A540VAS6</accession>
<dbReference type="Proteomes" id="UP000317371">
    <property type="component" value="Unassembled WGS sequence"/>
</dbReference>
<dbReference type="Pfam" id="PF00753">
    <property type="entry name" value="Lactamase_B"/>
    <property type="match status" value="1"/>
</dbReference>
<dbReference type="SMART" id="SM00849">
    <property type="entry name" value="Lactamase_B"/>
    <property type="match status" value="1"/>
</dbReference>
<dbReference type="RefSeq" id="WP_141611790.1">
    <property type="nucleotide sequence ID" value="NZ_VIGC02000031.1"/>
</dbReference>
<dbReference type="FunCoup" id="A0A540VAS6">
    <property type="interactions" value="2"/>
</dbReference>
<evidence type="ECO:0000313" key="3">
    <source>
        <dbReference type="Proteomes" id="UP000317371"/>
    </source>
</evidence>
<dbReference type="SUPFAM" id="SSF56281">
    <property type="entry name" value="Metallo-hydrolase/oxidoreductase"/>
    <property type="match status" value="1"/>
</dbReference>
<dbReference type="InterPro" id="IPR050855">
    <property type="entry name" value="NDM-1-like"/>
</dbReference>
<comment type="caution">
    <text evidence="2">The sequence shown here is derived from an EMBL/GenBank/DDBJ whole genome shotgun (WGS) entry which is preliminary data.</text>
</comment>
<gene>
    <name evidence="2" type="ORF">FKZ61_19230</name>
</gene>
<dbReference type="Gene3D" id="3.60.15.10">
    <property type="entry name" value="Ribonuclease Z/Hydroxyacylglutathione hydrolase-like"/>
    <property type="match status" value="1"/>
</dbReference>
<dbReference type="PANTHER" id="PTHR42951">
    <property type="entry name" value="METALLO-BETA-LACTAMASE DOMAIN-CONTAINING"/>
    <property type="match status" value="1"/>
</dbReference>
<keyword evidence="2" id="KW-0378">Hydrolase</keyword>
<proteinExistence type="predicted"/>
<dbReference type="InParanoid" id="A0A540VAS6"/>